<feature type="disulfide bond" evidence="7">
    <location>
        <begin position="337"/>
        <end position="342"/>
    </location>
</feature>
<keyword evidence="6" id="KW-0245">EGF-like domain</keyword>
<dbReference type="InterPro" id="IPR002870">
    <property type="entry name" value="Peptidase_M12B_N"/>
</dbReference>
<dbReference type="Pfam" id="PF08516">
    <property type="entry name" value="ADAM_CR"/>
    <property type="match status" value="1"/>
</dbReference>
<dbReference type="GO" id="GO:0005886">
    <property type="term" value="C:plasma membrane"/>
    <property type="evidence" value="ECO:0007669"/>
    <property type="project" value="TreeGrafter"/>
</dbReference>
<dbReference type="GeneTree" id="ENSGT00940000162281"/>
<dbReference type="Ensembl" id="ENSCWAT00000018983.1">
    <property type="protein sequence ID" value="ENSCWAP00000017509.1"/>
    <property type="gene ID" value="ENSCWAG00000013491.1"/>
</dbReference>
<dbReference type="Gene3D" id="4.10.70.10">
    <property type="entry name" value="Disintegrin domain"/>
    <property type="match status" value="1"/>
</dbReference>
<dbReference type="SMART" id="SM00050">
    <property type="entry name" value="DISIN"/>
    <property type="match status" value="1"/>
</dbReference>
<comment type="caution">
    <text evidence="6">Lacks conserved residue(s) required for the propagation of feature annotation.</text>
</comment>
<dbReference type="PANTHER" id="PTHR11905:SF158">
    <property type="entry name" value="DISINTEGRIN AND METALLOPROTEINASE DOMAIN-CONTAINING PROTEIN 18"/>
    <property type="match status" value="1"/>
</dbReference>
<dbReference type="InterPro" id="IPR001762">
    <property type="entry name" value="Disintegrin_dom"/>
</dbReference>
<keyword evidence="14" id="KW-1185">Reference proteome</keyword>
<dbReference type="InterPro" id="IPR034027">
    <property type="entry name" value="Reprolysin_adamalysin"/>
</dbReference>
<feature type="disulfide bond" evidence="6">
    <location>
        <begin position="642"/>
        <end position="651"/>
    </location>
</feature>
<dbReference type="FunFam" id="4.10.70.10:FF:000001">
    <property type="entry name" value="Disintegrin and metalloproteinase domain-containing protein 22"/>
    <property type="match status" value="1"/>
</dbReference>
<dbReference type="GO" id="GO:0007339">
    <property type="term" value="P:binding of sperm to zona pellucida"/>
    <property type="evidence" value="ECO:0007669"/>
    <property type="project" value="TreeGrafter"/>
</dbReference>
<evidence type="ECO:0000256" key="7">
    <source>
        <dbReference type="PROSITE-ProRule" id="PRU00276"/>
    </source>
</evidence>
<dbReference type="GO" id="GO:0006508">
    <property type="term" value="P:proteolysis"/>
    <property type="evidence" value="ECO:0007669"/>
    <property type="project" value="InterPro"/>
</dbReference>
<evidence type="ECO:0000256" key="4">
    <source>
        <dbReference type="ARBA" id="ARBA00023136"/>
    </source>
</evidence>
<feature type="domain" description="Peptidase M12B" evidence="12">
    <location>
        <begin position="184"/>
        <end position="381"/>
    </location>
</feature>
<keyword evidence="5 6" id="KW-1015">Disulfide bond</keyword>
<dbReference type="Proteomes" id="UP000694540">
    <property type="component" value="Unplaced"/>
</dbReference>
<dbReference type="PROSITE" id="PS01186">
    <property type="entry name" value="EGF_2"/>
    <property type="match status" value="1"/>
</dbReference>
<feature type="domain" description="Disintegrin" evidence="11">
    <location>
        <begin position="390"/>
        <end position="479"/>
    </location>
</feature>
<evidence type="ECO:0000313" key="13">
    <source>
        <dbReference type="Ensembl" id="ENSCWAP00000017509.1"/>
    </source>
</evidence>
<evidence type="ECO:0000259" key="12">
    <source>
        <dbReference type="PROSITE" id="PS50215"/>
    </source>
</evidence>
<dbReference type="Gene3D" id="3.40.390.10">
    <property type="entry name" value="Collagenase (Catalytic Domain)"/>
    <property type="match status" value="1"/>
</dbReference>
<feature type="chain" id="PRO_5034387770" evidence="9">
    <location>
        <begin position="17"/>
        <end position="737"/>
    </location>
</feature>
<protein>
    <submittedName>
        <fullName evidence="13">ADAM metallopeptidase domain 18</fullName>
    </submittedName>
</protein>
<keyword evidence="3 8" id="KW-1133">Transmembrane helix</keyword>
<dbReference type="Pfam" id="PF00200">
    <property type="entry name" value="Disintegrin"/>
    <property type="match status" value="1"/>
</dbReference>
<dbReference type="InterPro" id="IPR000742">
    <property type="entry name" value="EGF"/>
</dbReference>
<feature type="domain" description="EGF-like" evidence="10">
    <location>
        <begin position="618"/>
        <end position="652"/>
    </location>
</feature>
<evidence type="ECO:0000256" key="5">
    <source>
        <dbReference type="ARBA" id="ARBA00023157"/>
    </source>
</evidence>
<dbReference type="PROSITE" id="PS00427">
    <property type="entry name" value="DISINTEGRIN_1"/>
    <property type="match status" value="1"/>
</dbReference>
<dbReference type="GO" id="GO:0004222">
    <property type="term" value="F:metalloendopeptidase activity"/>
    <property type="evidence" value="ECO:0007669"/>
    <property type="project" value="InterPro"/>
</dbReference>
<evidence type="ECO:0000256" key="6">
    <source>
        <dbReference type="PROSITE-ProRule" id="PRU00076"/>
    </source>
</evidence>
<evidence type="ECO:0000259" key="11">
    <source>
        <dbReference type="PROSITE" id="PS50214"/>
    </source>
</evidence>
<dbReference type="SMART" id="SM00608">
    <property type="entry name" value="ACR"/>
    <property type="match status" value="1"/>
</dbReference>
<evidence type="ECO:0000256" key="1">
    <source>
        <dbReference type="ARBA" id="ARBA00004479"/>
    </source>
</evidence>
<organism evidence="13 14">
    <name type="scientific">Catagonus wagneri</name>
    <name type="common">Chacoan peccary</name>
    <dbReference type="NCBI Taxonomy" id="51154"/>
    <lineage>
        <taxon>Eukaryota</taxon>
        <taxon>Metazoa</taxon>
        <taxon>Chordata</taxon>
        <taxon>Craniata</taxon>
        <taxon>Vertebrata</taxon>
        <taxon>Euteleostomi</taxon>
        <taxon>Mammalia</taxon>
        <taxon>Eutheria</taxon>
        <taxon>Laurasiatheria</taxon>
        <taxon>Artiodactyla</taxon>
        <taxon>Suina</taxon>
        <taxon>Tayassuidae</taxon>
        <taxon>Catagonus</taxon>
    </lineage>
</organism>
<dbReference type="PROSITE" id="PS50214">
    <property type="entry name" value="DISINTEGRIN_2"/>
    <property type="match status" value="1"/>
</dbReference>
<dbReference type="Pfam" id="PF01562">
    <property type="entry name" value="Pep_M12B_propep"/>
    <property type="match status" value="1"/>
</dbReference>
<reference evidence="13" key="1">
    <citation type="submission" date="2025-08" db="UniProtKB">
        <authorList>
            <consortium name="Ensembl"/>
        </authorList>
    </citation>
    <scope>IDENTIFICATION</scope>
</reference>
<keyword evidence="9" id="KW-0732">Signal</keyword>
<dbReference type="GO" id="GO:0008584">
    <property type="term" value="P:male gonad development"/>
    <property type="evidence" value="ECO:0007669"/>
    <property type="project" value="TreeGrafter"/>
</dbReference>
<dbReference type="InterPro" id="IPR006586">
    <property type="entry name" value="ADAM_Cys-rich"/>
</dbReference>
<evidence type="ECO:0000256" key="2">
    <source>
        <dbReference type="ARBA" id="ARBA00022692"/>
    </source>
</evidence>
<evidence type="ECO:0000313" key="14">
    <source>
        <dbReference type="Proteomes" id="UP000694540"/>
    </source>
</evidence>
<name>A0A8C3YIJ5_9CETA</name>
<dbReference type="InterPro" id="IPR001590">
    <property type="entry name" value="Peptidase_M12B"/>
</dbReference>
<dbReference type="AlphaFoldDB" id="A0A8C3YIJ5"/>
<dbReference type="GO" id="GO:0007155">
    <property type="term" value="P:cell adhesion"/>
    <property type="evidence" value="ECO:0007669"/>
    <property type="project" value="TreeGrafter"/>
</dbReference>
<reference evidence="13" key="2">
    <citation type="submission" date="2025-09" db="UniProtKB">
        <authorList>
            <consortium name="Ensembl"/>
        </authorList>
    </citation>
    <scope>IDENTIFICATION</scope>
</reference>
<dbReference type="PANTHER" id="PTHR11905">
    <property type="entry name" value="ADAM A DISINTEGRIN AND METALLOPROTEASE DOMAIN"/>
    <property type="match status" value="1"/>
</dbReference>
<dbReference type="InterPro" id="IPR036436">
    <property type="entry name" value="Disintegrin_dom_sf"/>
</dbReference>
<comment type="subcellular location">
    <subcellularLocation>
        <location evidence="1">Membrane</location>
        <topology evidence="1">Single-pass type I membrane protein</topology>
    </subcellularLocation>
</comment>
<dbReference type="InterPro" id="IPR018358">
    <property type="entry name" value="Disintegrin_CS"/>
</dbReference>
<dbReference type="SUPFAM" id="SSF57552">
    <property type="entry name" value="Blood coagulation inhibitor (disintegrin)"/>
    <property type="match status" value="1"/>
</dbReference>
<feature type="transmembrane region" description="Helical" evidence="8">
    <location>
        <begin position="686"/>
        <end position="706"/>
    </location>
</feature>
<proteinExistence type="predicted"/>
<evidence type="ECO:0000256" key="9">
    <source>
        <dbReference type="SAM" id="SignalP"/>
    </source>
</evidence>
<evidence type="ECO:0000259" key="10">
    <source>
        <dbReference type="PROSITE" id="PS50026"/>
    </source>
</evidence>
<evidence type="ECO:0000256" key="3">
    <source>
        <dbReference type="ARBA" id="ARBA00022989"/>
    </source>
</evidence>
<dbReference type="InterPro" id="IPR024079">
    <property type="entry name" value="MetalloPept_cat_dom_sf"/>
</dbReference>
<dbReference type="PROSITE" id="PS50215">
    <property type="entry name" value="ADAM_MEPRO"/>
    <property type="match status" value="1"/>
</dbReference>
<accession>A0A8C3YIJ5</accession>
<feature type="signal peptide" evidence="9">
    <location>
        <begin position="1"/>
        <end position="16"/>
    </location>
</feature>
<dbReference type="SUPFAM" id="SSF55486">
    <property type="entry name" value="Metalloproteases ('zincins'), catalytic domain"/>
    <property type="match status" value="1"/>
</dbReference>
<keyword evidence="4 8" id="KW-0472">Membrane</keyword>
<keyword evidence="2 8" id="KW-0812">Transmembrane</keyword>
<dbReference type="CDD" id="cd04269">
    <property type="entry name" value="ZnMc_adamalysin_II_like"/>
    <property type="match status" value="1"/>
</dbReference>
<dbReference type="Pfam" id="PF01421">
    <property type="entry name" value="Reprolysin"/>
    <property type="match status" value="1"/>
</dbReference>
<dbReference type="PROSITE" id="PS50026">
    <property type="entry name" value="EGF_3"/>
    <property type="match status" value="1"/>
</dbReference>
<sequence>MLLLPALLAVLGGLHARLDSEGLFLQVTVPQKIRSSEGEDSEKQVTYIITLDKRPYTLHLRKHPFLSQNFLVYTRNKNGSFHLEPSYFQLHCHYQGYVADFPNSAVTLSLCSGLRGFLQFENISYGIEPLDSSGSFEHLIYQVKSGSPDRPMLAENYSHVWPQDEPYKINLSAQEIALSELLPQYLEMHIIVEKALYDYMGSEMMVVMQKIIQVIGLVNTMCSPFKLTVILSSLELWSDENQISTSGDVDDLLQRFLTWKQDSFILWPHDITFLLIFRKQPKYVGATFPGTICNKSGDAVIAMYPEAITLEGFSVLIAQQLGLKIGLTYDDVNKCSCARATCIMNHEAMFSSGIKMFSNCSMHAYRYFISTFEDQCLQNFPKLKPLHQNQSVCGNGVLEPYEECDCGSKRECQFQKCCDYNTCKLKGSVRCGSGSCCTSECQLSAAGTPCRKSLDQECDFTEYCDGTSSDCVPDTHAMNGQLCRLGAAYCYNGRCQTMDNQCAKIFGKGAEGAPLACFKEVNSLPNRPGDCGFKNSRPLPCEQNDVFCGKLACIWPDKNTYKGDVRSAVYSYTQGHVCITTGSSLRSGGRDYAYVADGTVCGAQMYCINKTCKEVPLMGYNCNATTKCRGNGICNNLGNCHCLPGYRPPDCELQIGSPGGSIDDGNDHKSAIVFSKKGYSTHRSNWLILSFYIALPFFIIFTFMIMKRNEMRQSYNKENAEYEGHSVMIPESYDVDY</sequence>
<evidence type="ECO:0000256" key="8">
    <source>
        <dbReference type="SAM" id="Phobius"/>
    </source>
</evidence>
<gene>
    <name evidence="13" type="primary">ADAM18</name>
</gene>